<comment type="caution">
    <text evidence="2">The sequence shown here is derived from an EMBL/GenBank/DDBJ whole genome shotgun (WGS) entry which is preliminary data.</text>
</comment>
<keyword evidence="3" id="KW-1185">Reference proteome</keyword>
<dbReference type="AlphaFoldDB" id="A0A3R7NB98"/>
<proteinExistence type="predicted"/>
<keyword evidence="1" id="KW-0812">Transmembrane</keyword>
<evidence type="ECO:0000256" key="1">
    <source>
        <dbReference type="SAM" id="Phobius"/>
    </source>
</evidence>
<evidence type="ECO:0000313" key="2">
    <source>
        <dbReference type="EMBL" id="RNF33997.1"/>
    </source>
</evidence>
<dbReference type="Proteomes" id="UP000238137">
    <property type="component" value="Unassembled WGS sequence"/>
</dbReference>
<name>A0A3R7NB98_9RHOB</name>
<keyword evidence="1" id="KW-1133">Transmembrane helix</keyword>
<accession>A0A3R7NB98</accession>
<protein>
    <submittedName>
        <fullName evidence="2">Uncharacterized protein</fullName>
    </submittedName>
</protein>
<gene>
    <name evidence="2" type="ORF">A7A09_013925</name>
</gene>
<organism evidence="2 3">
    <name type="scientific">Paracoccus methylarcula</name>
    <dbReference type="NCBI Taxonomy" id="72022"/>
    <lineage>
        <taxon>Bacteria</taxon>
        <taxon>Pseudomonadati</taxon>
        <taxon>Pseudomonadota</taxon>
        <taxon>Alphaproteobacteria</taxon>
        <taxon>Rhodobacterales</taxon>
        <taxon>Paracoccaceae</taxon>
        <taxon>Paracoccus</taxon>
    </lineage>
</organism>
<sequence>MVKQYRNMGEALDGSRACGFVTLMLGVSWILWTNCYVMDLAMLPVIHDQSGNTTRKRDCALANIAEKLISISSRHERKSAVSLFRIACGRGTDQLRPEEVNIHANFS</sequence>
<dbReference type="EMBL" id="PXNQ02000008">
    <property type="protein sequence ID" value="RNF33997.1"/>
    <property type="molecule type" value="Genomic_DNA"/>
</dbReference>
<evidence type="ECO:0000313" key="3">
    <source>
        <dbReference type="Proteomes" id="UP000238137"/>
    </source>
</evidence>
<feature type="transmembrane region" description="Helical" evidence="1">
    <location>
        <begin position="20"/>
        <end position="46"/>
    </location>
</feature>
<keyword evidence="1" id="KW-0472">Membrane</keyword>
<reference evidence="2" key="1">
    <citation type="submission" date="2018-05" db="EMBL/GenBank/DDBJ databases">
        <title>Reclassification of Methylarcula marina and Methylarcula terricola as Paracoccus methylarcula sp.nov., comb.nov. and Paracoccus terricola comb.nov.</title>
        <authorList>
            <person name="Shmareva M.N."/>
            <person name="Doronina N.V."/>
            <person name="Vasilenko O.V."/>
            <person name="Tarlachkov S.V."/>
            <person name="Trotsenko Y.A."/>
        </authorList>
    </citation>
    <scope>NUCLEOTIDE SEQUENCE [LARGE SCALE GENOMIC DNA]</scope>
    <source>
        <strain evidence="2">VKM B-2159</strain>
    </source>
</reference>